<dbReference type="PANTHER" id="PTHR12582">
    <property type="entry name" value="NETRIN RECEPTOR UNC5"/>
    <property type="match status" value="1"/>
</dbReference>
<feature type="domain" description="ZU5" evidence="1">
    <location>
        <begin position="1"/>
        <end position="132"/>
    </location>
</feature>
<organism evidence="2 3">
    <name type="scientific">Holothuria leucospilota</name>
    <name type="common">Black long sea cucumber</name>
    <name type="synonym">Mertensiothuria leucospilota</name>
    <dbReference type="NCBI Taxonomy" id="206669"/>
    <lineage>
        <taxon>Eukaryota</taxon>
        <taxon>Metazoa</taxon>
        <taxon>Echinodermata</taxon>
        <taxon>Eleutherozoa</taxon>
        <taxon>Echinozoa</taxon>
        <taxon>Holothuroidea</taxon>
        <taxon>Aspidochirotacea</taxon>
        <taxon>Aspidochirotida</taxon>
        <taxon>Holothuriidae</taxon>
        <taxon>Holothuria</taxon>
    </lineage>
</organism>
<dbReference type="GO" id="GO:0016020">
    <property type="term" value="C:membrane"/>
    <property type="evidence" value="ECO:0007669"/>
    <property type="project" value="InterPro"/>
</dbReference>
<comment type="caution">
    <text evidence="2">The sequence shown here is derived from an EMBL/GenBank/DDBJ whole genome shotgun (WGS) entry which is preliminary data.</text>
</comment>
<sequence length="196" mass="22311">METSAVVDNHGCVLRIPGTGVALNIPPNAFYDEGEEHNVTLRILRHQFIDESSFEDLSTVMVEILPNKLTLLEDARLILPHCLEIQNPEECLVQVFESHHDPETEPLWKDISQSVSYTLRESFCEIFLKSFCWVKYKLPTGERVKAKKIVVYATGNVPAPFQGHKCNRATIDVGYHPDLPGKDKVHLAISFFFLYI</sequence>
<dbReference type="PROSITE" id="PS51145">
    <property type="entry name" value="ZU5"/>
    <property type="match status" value="1"/>
</dbReference>
<dbReference type="InterPro" id="IPR037936">
    <property type="entry name" value="UNC5A-D"/>
</dbReference>
<proteinExistence type="predicted"/>
<reference evidence="2" key="1">
    <citation type="submission" date="2021-10" db="EMBL/GenBank/DDBJ databases">
        <title>Tropical sea cucumber genome reveals ecological adaptation and Cuvierian tubules defense mechanism.</title>
        <authorList>
            <person name="Chen T."/>
        </authorList>
    </citation>
    <scope>NUCLEOTIDE SEQUENCE</scope>
    <source>
        <strain evidence="2">Nanhai2018</strain>
        <tissue evidence="2">Muscle</tissue>
    </source>
</reference>
<dbReference type="InterPro" id="IPR000906">
    <property type="entry name" value="ZU5_dom"/>
</dbReference>
<evidence type="ECO:0000259" key="1">
    <source>
        <dbReference type="PROSITE" id="PS51145"/>
    </source>
</evidence>
<evidence type="ECO:0000313" key="3">
    <source>
        <dbReference type="Proteomes" id="UP001152320"/>
    </source>
</evidence>
<evidence type="ECO:0000313" key="2">
    <source>
        <dbReference type="EMBL" id="KAJ8027689.1"/>
    </source>
</evidence>
<dbReference type="Pfam" id="PF00791">
    <property type="entry name" value="ZU5"/>
    <property type="match status" value="1"/>
</dbReference>
<keyword evidence="3" id="KW-1185">Reference proteome</keyword>
<dbReference type="Gene3D" id="2.60.220.30">
    <property type="match status" value="1"/>
</dbReference>
<dbReference type="EMBL" id="JAIZAY010000015">
    <property type="protein sequence ID" value="KAJ8027689.1"/>
    <property type="molecule type" value="Genomic_DNA"/>
</dbReference>
<protein>
    <recommendedName>
        <fullName evidence="1">ZU5 domain-containing protein</fullName>
    </recommendedName>
</protein>
<dbReference type="Proteomes" id="UP001152320">
    <property type="component" value="Chromosome 15"/>
</dbReference>
<dbReference type="AlphaFoldDB" id="A0A9Q1GXT0"/>
<name>A0A9Q1GXT0_HOLLE</name>
<gene>
    <name evidence="2" type="ORF">HOLleu_29710</name>
</gene>
<accession>A0A9Q1GXT0</accession>
<dbReference type="GO" id="GO:0005042">
    <property type="term" value="F:netrin receptor activity"/>
    <property type="evidence" value="ECO:0007669"/>
    <property type="project" value="InterPro"/>
</dbReference>
<dbReference type="PANTHER" id="PTHR12582:SF41">
    <property type="entry name" value="UNC5C-LIKE PROTEIN"/>
    <property type="match status" value="1"/>
</dbReference>